<keyword evidence="7" id="KW-0472">Membrane</keyword>
<evidence type="ECO:0000256" key="3">
    <source>
        <dbReference type="ARBA" id="ARBA00022553"/>
    </source>
</evidence>
<dbReference type="PANTHER" id="PTHR43711:SF26">
    <property type="entry name" value="SENSOR HISTIDINE KINASE RCSC"/>
    <property type="match status" value="1"/>
</dbReference>
<dbReference type="KEGG" id="naci:NUH88_01600"/>
<keyword evidence="7" id="KW-0812">Transmembrane</keyword>
<protein>
    <recommendedName>
        <fullName evidence="2">histidine kinase</fullName>
        <ecNumber evidence="2">2.7.13.3</ecNumber>
    </recommendedName>
</protein>
<dbReference type="RefSeq" id="WP_257769559.1">
    <property type="nucleotide sequence ID" value="NZ_CP102480.1"/>
</dbReference>
<evidence type="ECO:0000313" key="10">
    <source>
        <dbReference type="Proteomes" id="UP001060336"/>
    </source>
</evidence>
<dbReference type="Gene3D" id="1.10.287.130">
    <property type="match status" value="1"/>
</dbReference>
<dbReference type="Proteomes" id="UP001060336">
    <property type="component" value="Chromosome"/>
</dbReference>
<keyword evidence="7" id="KW-1133">Transmembrane helix</keyword>
<keyword evidence="10" id="KW-1185">Reference proteome</keyword>
<feature type="transmembrane region" description="Helical" evidence="7">
    <location>
        <begin position="141"/>
        <end position="159"/>
    </location>
</feature>
<evidence type="ECO:0000256" key="4">
    <source>
        <dbReference type="ARBA" id="ARBA00022679"/>
    </source>
</evidence>
<evidence type="ECO:0000256" key="5">
    <source>
        <dbReference type="ARBA" id="ARBA00022777"/>
    </source>
</evidence>
<evidence type="ECO:0000256" key="7">
    <source>
        <dbReference type="SAM" id="Phobius"/>
    </source>
</evidence>
<comment type="catalytic activity">
    <reaction evidence="1">
        <text>ATP + protein L-histidine = ADP + protein N-phospho-L-histidine.</text>
        <dbReference type="EC" id="2.7.13.3"/>
    </reaction>
</comment>
<evidence type="ECO:0000256" key="6">
    <source>
        <dbReference type="ARBA" id="ARBA00023012"/>
    </source>
</evidence>
<dbReference type="PROSITE" id="PS50109">
    <property type="entry name" value="HIS_KIN"/>
    <property type="match status" value="1"/>
</dbReference>
<dbReference type="InterPro" id="IPR036890">
    <property type="entry name" value="HATPase_C_sf"/>
</dbReference>
<dbReference type="SUPFAM" id="SSF47384">
    <property type="entry name" value="Homodimeric domain of signal transducing histidine kinase"/>
    <property type="match status" value="1"/>
</dbReference>
<organism evidence="9 10">
    <name type="scientific">Nisaea acidiphila</name>
    <dbReference type="NCBI Taxonomy" id="1862145"/>
    <lineage>
        <taxon>Bacteria</taxon>
        <taxon>Pseudomonadati</taxon>
        <taxon>Pseudomonadota</taxon>
        <taxon>Alphaproteobacteria</taxon>
        <taxon>Rhodospirillales</taxon>
        <taxon>Thalassobaculaceae</taxon>
        <taxon>Nisaea</taxon>
    </lineage>
</organism>
<dbReference type="InterPro" id="IPR005467">
    <property type="entry name" value="His_kinase_dom"/>
</dbReference>
<keyword evidence="3" id="KW-0597">Phosphoprotein</keyword>
<dbReference type="AlphaFoldDB" id="A0A9J7AU93"/>
<sequence>MMFEDTSPVRLTHKIEGFTIALSALATLIPLLAFGYFDYQKVRNVAEYKAAISSHTISRFAYENGIRWKYAGHRLPELLARETPDSQTHQILRDLSGEILAEAGPEIGKPALSARTPVIESGRIIGYLTIRVSLREFVDRIMLFGLFTCAIGVLFYVFLKSVPLKALREAAGSLESKESSLREQVSLTQKALNSANEQRFRAEAAGQAKSEFLTHMSHELRTPLNAIIGFSDLIRTDIKNEIPAKYRDYANDINNSGVHLLELVNEILDMAKIENGQQRLSLSPVDGVVLANECVRLTSDLAQRKNIDLRLETGGCESAPAMLDRIRVRQILINLISNAIKFTPNGGSVVCETKFEKGERLTFSIADTGVGMTEPEILVALKPFQQVQRTASLASEGTGLGLPLADSLTRLHGGTLDIRSQRGRGTIVTVSFPLGGNDPEAHSPEHLRNLAC</sequence>
<dbReference type="SMART" id="SM00388">
    <property type="entry name" value="HisKA"/>
    <property type="match status" value="1"/>
</dbReference>
<dbReference type="InterPro" id="IPR036097">
    <property type="entry name" value="HisK_dim/P_sf"/>
</dbReference>
<dbReference type="Gene3D" id="3.30.565.10">
    <property type="entry name" value="Histidine kinase-like ATPase, C-terminal domain"/>
    <property type="match status" value="1"/>
</dbReference>
<dbReference type="InterPro" id="IPR003594">
    <property type="entry name" value="HATPase_dom"/>
</dbReference>
<dbReference type="CDD" id="cd00082">
    <property type="entry name" value="HisKA"/>
    <property type="match status" value="1"/>
</dbReference>
<dbReference type="Pfam" id="PF02518">
    <property type="entry name" value="HATPase_c"/>
    <property type="match status" value="1"/>
</dbReference>
<dbReference type="PRINTS" id="PR00344">
    <property type="entry name" value="BCTRLSENSOR"/>
</dbReference>
<evidence type="ECO:0000256" key="2">
    <source>
        <dbReference type="ARBA" id="ARBA00012438"/>
    </source>
</evidence>
<feature type="domain" description="Histidine kinase" evidence="8">
    <location>
        <begin position="215"/>
        <end position="436"/>
    </location>
</feature>
<dbReference type="SMART" id="SM00387">
    <property type="entry name" value="HATPase_c"/>
    <property type="match status" value="1"/>
</dbReference>
<dbReference type="GO" id="GO:0000155">
    <property type="term" value="F:phosphorelay sensor kinase activity"/>
    <property type="evidence" value="ECO:0007669"/>
    <property type="project" value="InterPro"/>
</dbReference>
<proteinExistence type="predicted"/>
<dbReference type="InterPro" id="IPR003661">
    <property type="entry name" value="HisK_dim/P_dom"/>
</dbReference>
<dbReference type="Pfam" id="PF00512">
    <property type="entry name" value="HisKA"/>
    <property type="match status" value="1"/>
</dbReference>
<evidence type="ECO:0000313" key="9">
    <source>
        <dbReference type="EMBL" id="UUX50394.1"/>
    </source>
</evidence>
<dbReference type="InterPro" id="IPR050736">
    <property type="entry name" value="Sensor_HK_Regulatory"/>
</dbReference>
<dbReference type="EC" id="2.7.13.3" evidence="2"/>
<feature type="transmembrane region" description="Helical" evidence="7">
    <location>
        <begin position="20"/>
        <end position="39"/>
    </location>
</feature>
<dbReference type="EMBL" id="CP102480">
    <property type="protein sequence ID" value="UUX50394.1"/>
    <property type="molecule type" value="Genomic_DNA"/>
</dbReference>
<evidence type="ECO:0000256" key="1">
    <source>
        <dbReference type="ARBA" id="ARBA00000085"/>
    </source>
</evidence>
<dbReference type="InterPro" id="IPR004358">
    <property type="entry name" value="Sig_transdc_His_kin-like_C"/>
</dbReference>
<name>A0A9J7AU93_9PROT</name>
<keyword evidence="4" id="KW-0808">Transferase</keyword>
<gene>
    <name evidence="9" type="ORF">NUH88_01600</name>
</gene>
<keyword evidence="5 9" id="KW-0418">Kinase</keyword>
<evidence type="ECO:0000259" key="8">
    <source>
        <dbReference type="PROSITE" id="PS50109"/>
    </source>
</evidence>
<accession>A0A9J7AU93</accession>
<keyword evidence="6" id="KW-0902">Two-component regulatory system</keyword>
<reference evidence="9" key="1">
    <citation type="submission" date="2022-08" db="EMBL/GenBank/DDBJ databases">
        <title>Nisaea acidiphila sp. nov., isolated from a marine algal debris and emended description of the genus Nisaea Urios et al. 2008.</title>
        <authorList>
            <person name="Kwon K."/>
        </authorList>
    </citation>
    <scope>NUCLEOTIDE SEQUENCE</scope>
    <source>
        <strain evidence="9">MEBiC11861</strain>
    </source>
</reference>
<dbReference type="PANTHER" id="PTHR43711">
    <property type="entry name" value="TWO-COMPONENT HISTIDINE KINASE"/>
    <property type="match status" value="1"/>
</dbReference>
<dbReference type="SUPFAM" id="SSF55874">
    <property type="entry name" value="ATPase domain of HSP90 chaperone/DNA topoisomerase II/histidine kinase"/>
    <property type="match status" value="1"/>
</dbReference>